<dbReference type="PANTHER" id="PTHR40254:SF1">
    <property type="entry name" value="BLR0577 PROTEIN"/>
    <property type="match status" value="1"/>
</dbReference>
<dbReference type="InterPro" id="IPR052189">
    <property type="entry name" value="L-asp_N-monooxygenase_NS-form"/>
</dbReference>
<evidence type="ECO:0000313" key="2">
    <source>
        <dbReference type="EMBL" id="UOQ65100.1"/>
    </source>
</evidence>
<name>A0ABY4G2J7_9BACT</name>
<feature type="domain" description="FAD-dependent urate hydroxylase HpyO/Asp monooxygenase CreE-like FAD/NAD(P)-binding" evidence="1">
    <location>
        <begin position="8"/>
        <end position="158"/>
    </location>
</feature>
<dbReference type="Pfam" id="PF13454">
    <property type="entry name" value="NAD_binding_9"/>
    <property type="match status" value="1"/>
</dbReference>
<accession>A0ABY4G2J7</accession>
<organism evidence="2 3">
    <name type="scientific">Hymenobacter volaticus</name>
    <dbReference type="NCBI Taxonomy" id="2932254"/>
    <lineage>
        <taxon>Bacteria</taxon>
        <taxon>Pseudomonadati</taxon>
        <taxon>Bacteroidota</taxon>
        <taxon>Cytophagia</taxon>
        <taxon>Cytophagales</taxon>
        <taxon>Hymenobacteraceae</taxon>
        <taxon>Hymenobacter</taxon>
    </lineage>
</organism>
<keyword evidence="3" id="KW-1185">Reference proteome</keyword>
<evidence type="ECO:0000313" key="3">
    <source>
        <dbReference type="Proteomes" id="UP000830401"/>
    </source>
</evidence>
<evidence type="ECO:0000259" key="1">
    <source>
        <dbReference type="Pfam" id="PF13454"/>
    </source>
</evidence>
<protein>
    <submittedName>
        <fullName evidence="2">FAD/NAD(P)-binding protein</fullName>
    </submittedName>
</protein>
<dbReference type="PANTHER" id="PTHR40254">
    <property type="entry name" value="BLR0577 PROTEIN"/>
    <property type="match status" value="1"/>
</dbReference>
<dbReference type="SUPFAM" id="SSF51905">
    <property type="entry name" value="FAD/NAD(P)-binding domain"/>
    <property type="match status" value="1"/>
</dbReference>
<dbReference type="Gene3D" id="3.50.50.60">
    <property type="entry name" value="FAD/NAD(P)-binding domain"/>
    <property type="match status" value="1"/>
</dbReference>
<dbReference type="Proteomes" id="UP000830401">
    <property type="component" value="Chromosome"/>
</dbReference>
<dbReference type="EMBL" id="CP095061">
    <property type="protein sequence ID" value="UOQ65100.1"/>
    <property type="molecule type" value="Genomic_DNA"/>
</dbReference>
<reference evidence="2" key="1">
    <citation type="submission" date="2022-04" db="EMBL/GenBank/DDBJ databases">
        <title>Hymenobacter sp. isolated from the air.</title>
        <authorList>
            <person name="Won M."/>
            <person name="Lee C.-M."/>
            <person name="Woen H.-Y."/>
            <person name="Kwon S.-W."/>
        </authorList>
    </citation>
    <scope>NUCLEOTIDE SEQUENCE</scope>
    <source>
        <strain evidence="2">5420S-77</strain>
    </source>
</reference>
<proteinExistence type="predicted"/>
<sequence>MQQRTITILGGGFSGSMLAIQLAHLRHPLAGTVHVVEPRPVLGPGLAYLDRRPEHLLNVRAPNISAFPDQPNHFIGWLHATGRPVCENNFCPRQTYGRYLQDLTTTILAGPASNGLRFEWHQQAAIGVEVAPNHQTATVRLGDGTEIESDVVVLALGNFPPLTVPGAGASLNHPGFHNNPWAEGALRTIKPDDEVVLIGSGLTAVDVVLGLRADGHRALITAVSRNKRWPVSHQSYGVPYPSFYETKLRGLHTVGEVVAAVRQQVREAAEQGTPWRAVFDSLRPHLGAIWAAWPLVEQARFIRHLSSLWSVLRHRSPQQNDAALHELIAAGQLQTQGGRVRGIKPVGDTLRVQIERQGTSTYLTPRHVINCTGPLLDYTRIQDPLVVQLRTTEHLQPDPLRLGILTDEHGALLNAAGEASALFFTLGPSRRPAYFESTAVPELRQQAVALAQELGCRWNASHQ</sequence>
<dbReference type="RefSeq" id="WP_245119109.1">
    <property type="nucleotide sequence ID" value="NZ_CP095061.1"/>
</dbReference>
<dbReference type="InterPro" id="IPR038732">
    <property type="entry name" value="HpyO/CreE_NAD-binding"/>
</dbReference>
<dbReference type="InterPro" id="IPR036188">
    <property type="entry name" value="FAD/NAD-bd_sf"/>
</dbReference>
<gene>
    <name evidence="2" type="ORF">MUN86_16260</name>
</gene>